<keyword evidence="1" id="KW-0472">Membrane</keyword>
<keyword evidence="1" id="KW-1133">Transmembrane helix</keyword>
<feature type="transmembrane region" description="Helical" evidence="1">
    <location>
        <begin position="47"/>
        <end position="70"/>
    </location>
</feature>
<evidence type="ECO:0000256" key="1">
    <source>
        <dbReference type="SAM" id="Phobius"/>
    </source>
</evidence>
<protein>
    <submittedName>
        <fullName evidence="2">Uncharacterized protein</fullName>
    </submittedName>
</protein>
<sequence>MVVFKKITAVVYLLTYVGMFILKLFFKDDNMRIYFNNQFHNIFKLNIDYHGFYVIYMFFNPVFASLFFWLSKKYGIYFIIFINILLLILQFNYYLKNI</sequence>
<feature type="transmembrane region" description="Helical" evidence="1">
    <location>
        <begin position="6"/>
        <end position="26"/>
    </location>
</feature>
<evidence type="ECO:0000313" key="2">
    <source>
        <dbReference type="EMBL" id="PWN61553.1"/>
    </source>
</evidence>
<comment type="caution">
    <text evidence="2">The sequence shown here is derived from an EMBL/GenBank/DDBJ whole genome shotgun (WGS) entry which is preliminary data.</text>
</comment>
<reference evidence="2 3" key="1">
    <citation type="submission" date="2018-04" db="EMBL/GenBank/DDBJ databases">
        <title>Chryseobacterium oncorhynchi 701B-08T from rainbow trout, and Chryseobacterium viscerum 687B-08T from diseased fish.</title>
        <authorList>
            <person name="Jeong J.-J."/>
            <person name="Lee Y.J."/>
            <person name="Pathiraja D."/>
            <person name="Park B."/>
            <person name="Choi I.-G."/>
            <person name="Kim K.D."/>
        </authorList>
    </citation>
    <scope>NUCLEOTIDE SEQUENCE [LARGE SCALE GENOMIC DNA]</scope>
    <source>
        <strain evidence="2 3">687B-08</strain>
    </source>
</reference>
<evidence type="ECO:0000313" key="3">
    <source>
        <dbReference type="Proteomes" id="UP000236413"/>
    </source>
</evidence>
<gene>
    <name evidence="2" type="ORF">C1634_009690</name>
</gene>
<proteinExistence type="predicted"/>
<dbReference type="Proteomes" id="UP000236413">
    <property type="component" value="Unassembled WGS sequence"/>
</dbReference>
<dbReference type="EMBL" id="PPEG02000004">
    <property type="protein sequence ID" value="PWN61553.1"/>
    <property type="molecule type" value="Genomic_DNA"/>
</dbReference>
<feature type="transmembrane region" description="Helical" evidence="1">
    <location>
        <begin position="76"/>
        <end position="95"/>
    </location>
</feature>
<keyword evidence="1" id="KW-0812">Transmembrane</keyword>
<dbReference type="AlphaFoldDB" id="A0A316WMA3"/>
<organism evidence="2 3">
    <name type="scientific">Chryseobacterium viscerum</name>
    <dbReference type="NCBI Taxonomy" id="1037377"/>
    <lineage>
        <taxon>Bacteria</taxon>
        <taxon>Pseudomonadati</taxon>
        <taxon>Bacteroidota</taxon>
        <taxon>Flavobacteriia</taxon>
        <taxon>Flavobacteriales</taxon>
        <taxon>Weeksellaceae</taxon>
        <taxon>Chryseobacterium group</taxon>
        <taxon>Chryseobacterium</taxon>
    </lineage>
</organism>
<name>A0A316WMA3_9FLAO</name>
<accession>A0A316WMA3</accession>